<gene>
    <name evidence="1" type="ORF">GCM10010383_30610</name>
</gene>
<accession>A0ABQ2X3U9</accession>
<dbReference type="EMBL" id="BMWC01000003">
    <property type="protein sequence ID" value="GGW98288.1"/>
    <property type="molecule type" value="Genomic_DNA"/>
</dbReference>
<sequence length="82" mass="8124">MCGERGDDQGEPVVGVLGDHVLTDVAQEGDGVTLVQALGGLQVGGEILACRTAGCAQVAAQGTPSRCAAAAAWAMTSPEART</sequence>
<organism evidence="1 2">
    <name type="scientific">Streptomyces lomondensis</name>
    <dbReference type="NCBI Taxonomy" id="68229"/>
    <lineage>
        <taxon>Bacteria</taxon>
        <taxon>Bacillati</taxon>
        <taxon>Actinomycetota</taxon>
        <taxon>Actinomycetes</taxon>
        <taxon>Kitasatosporales</taxon>
        <taxon>Streptomycetaceae</taxon>
        <taxon>Streptomyces</taxon>
    </lineage>
</organism>
<protein>
    <submittedName>
        <fullName evidence="1">Uncharacterized protein</fullName>
    </submittedName>
</protein>
<reference evidence="2" key="1">
    <citation type="journal article" date="2019" name="Int. J. Syst. Evol. Microbiol.">
        <title>The Global Catalogue of Microorganisms (GCM) 10K type strain sequencing project: providing services to taxonomists for standard genome sequencing and annotation.</title>
        <authorList>
            <consortium name="The Broad Institute Genomics Platform"/>
            <consortium name="The Broad Institute Genome Sequencing Center for Infectious Disease"/>
            <person name="Wu L."/>
            <person name="Ma J."/>
        </authorList>
    </citation>
    <scope>NUCLEOTIDE SEQUENCE [LARGE SCALE GENOMIC DNA]</scope>
    <source>
        <strain evidence="2">JCM 4866</strain>
    </source>
</reference>
<name>A0ABQ2X3U9_9ACTN</name>
<keyword evidence="2" id="KW-1185">Reference proteome</keyword>
<proteinExistence type="predicted"/>
<evidence type="ECO:0000313" key="2">
    <source>
        <dbReference type="Proteomes" id="UP000617743"/>
    </source>
</evidence>
<evidence type="ECO:0000313" key="1">
    <source>
        <dbReference type="EMBL" id="GGW98288.1"/>
    </source>
</evidence>
<dbReference type="Proteomes" id="UP000617743">
    <property type="component" value="Unassembled WGS sequence"/>
</dbReference>
<comment type="caution">
    <text evidence="1">The sequence shown here is derived from an EMBL/GenBank/DDBJ whole genome shotgun (WGS) entry which is preliminary data.</text>
</comment>